<dbReference type="SUPFAM" id="SSF52954">
    <property type="entry name" value="Class II aaRS ABD-related"/>
    <property type="match status" value="1"/>
</dbReference>
<dbReference type="FunFam" id="3.30.54.20:FF:000002">
    <property type="entry name" value="Threonine--tRNA ligase"/>
    <property type="match status" value="1"/>
</dbReference>
<comment type="similarity">
    <text evidence="1 13">Belongs to the class-II aminoacyl-tRNA synthetase family.</text>
</comment>
<dbReference type="GO" id="GO:0000049">
    <property type="term" value="F:tRNA binding"/>
    <property type="evidence" value="ECO:0007669"/>
    <property type="project" value="UniProtKB-KW"/>
</dbReference>
<keyword evidence="9 13" id="KW-0694">RNA-binding</keyword>
<dbReference type="FunFam" id="3.30.980.10:FF:000005">
    <property type="entry name" value="Threonyl-tRNA synthetase, mitochondrial"/>
    <property type="match status" value="1"/>
</dbReference>
<dbReference type="EC" id="6.1.1.3" evidence="13"/>
<evidence type="ECO:0000313" key="17">
    <source>
        <dbReference type="Proteomes" id="UP000243688"/>
    </source>
</evidence>
<protein>
    <recommendedName>
        <fullName evidence="13">Threonine--tRNA ligase</fullName>
        <ecNumber evidence="13">6.1.1.3</ecNumber>
    </recommendedName>
    <alternativeName>
        <fullName evidence="13">Threonyl-tRNA synthetase</fullName>
        <shortName evidence="13">ThrRS</shortName>
    </alternativeName>
</protein>
<dbReference type="CDD" id="cd00771">
    <property type="entry name" value="ThrRS_core"/>
    <property type="match status" value="1"/>
</dbReference>
<comment type="subunit">
    <text evidence="13">Homodimer.</text>
</comment>
<evidence type="ECO:0000256" key="2">
    <source>
        <dbReference type="ARBA" id="ARBA00022490"/>
    </source>
</evidence>
<evidence type="ECO:0000256" key="5">
    <source>
        <dbReference type="ARBA" id="ARBA00022723"/>
    </source>
</evidence>
<dbReference type="SUPFAM" id="SSF81271">
    <property type="entry name" value="TGS-like"/>
    <property type="match status" value="1"/>
</dbReference>
<keyword evidence="2 13" id="KW-0963">Cytoplasm</keyword>
<keyword evidence="5 13" id="KW-0479">Metal-binding</keyword>
<dbReference type="SUPFAM" id="SSF55681">
    <property type="entry name" value="Class II aaRS and biotin synthetases"/>
    <property type="match status" value="1"/>
</dbReference>
<dbReference type="InterPro" id="IPR036621">
    <property type="entry name" value="Anticodon-bd_dom_sf"/>
</dbReference>
<gene>
    <name evidence="13" type="primary">thrS</name>
    <name evidence="16" type="ORF">BLM47_01685</name>
</gene>
<reference evidence="16 17" key="1">
    <citation type="submission" date="2016-12" db="EMBL/GenBank/DDBJ databases">
        <title>Candidatus Reconcilibacillus cellulovorans genome.</title>
        <authorList>
            <person name="Kolinko S."/>
            <person name="Wu Y.-W."/>
            <person name="Tachea F."/>
            <person name="Denzel E."/>
            <person name="Hiras J."/>
            <person name="Baecker N."/>
            <person name="Chan L.J."/>
            <person name="Eichorst S.A."/>
            <person name="Frey D."/>
            <person name="Adams P.D."/>
            <person name="Pray T."/>
            <person name="Tanjore D."/>
            <person name="Petzold C.J."/>
            <person name="Gladden J.M."/>
            <person name="Simmons B.A."/>
            <person name="Singer S.W."/>
        </authorList>
    </citation>
    <scope>NUCLEOTIDE SEQUENCE [LARGE SCALE GENOMIC DNA]</scope>
    <source>
        <strain evidence="16">JTherm</strain>
    </source>
</reference>
<dbReference type="Pfam" id="PF03129">
    <property type="entry name" value="HGTP_anticodon"/>
    <property type="match status" value="1"/>
</dbReference>
<keyword evidence="11 13" id="KW-0030">Aminoacyl-tRNA synthetase</keyword>
<dbReference type="CDD" id="cd01667">
    <property type="entry name" value="TGS_ThrRS"/>
    <property type="match status" value="1"/>
</dbReference>
<dbReference type="GO" id="GO:0004829">
    <property type="term" value="F:threonine-tRNA ligase activity"/>
    <property type="evidence" value="ECO:0007669"/>
    <property type="project" value="UniProtKB-UniRule"/>
</dbReference>
<dbReference type="Proteomes" id="UP000243688">
    <property type="component" value="Unassembled WGS sequence"/>
</dbReference>
<keyword evidence="3 13" id="KW-0820">tRNA-binding</keyword>
<dbReference type="Gene3D" id="3.30.54.20">
    <property type="match status" value="1"/>
</dbReference>
<sequence>MTNIRVTLPDGSSREFEAGVTAAEVAEAIGRKLAKDAVAAVVDGRLVDLSHRLDRDASVRILTADTPEGLAVLRHSAAHLTAQAVKRLFGPENVRLGVGPVIEDGFYYDIDVDRPISSEDLEAIEREMARIVEENLPVVRKEVSRDEAIRLYREAGDPLKLELIDDIPEGETISIYEQGEFFDLCRGPHVPSTGKIRAFKLLSVAGAYWRGDSRNKMLQRIYGTAFARREELEEYLRLLEEAKKRDHRRLGRDLKIFTFSKEVGQGLPLWLPRGAKLRRIMERYIVDREEKLGYLHVYTPVLASVELYKTSGHWDHYHENMFPTMSLDNEELVLRPMNCPHHMMVYKSELRSYRDLPLRIAELGTMHRYEMSGALTGLHRVRAMTLNDAHIFCRPDQIKEEFARVVQLILEVYKDFGITDYRFRLSYRDPNDREKYYPDDAMWEMSQRMLREVVEELGLPFYEAEGEAAFYGPKLDVQIRTALKKEETLSTAQLDFLLPERFGLEYVGEDGKKHRPVVIHRSIISTMERMTAFLLEHYAGALPTWLSPVQARVLPVSPEHDGAYAERVTADLREAGIRAEADLRNEKLGYRIREAQLEKIPYMIVVGTQERQNGTVSVRRRGEGDLGAKSIGELIAMIREEIGDRPLG</sequence>
<evidence type="ECO:0000256" key="10">
    <source>
        <dbReference type="ARBA" id="ARBA00022917"/>
    </source>
</evidence>
<dbReference type="FunFam" id="3.30.930.10:FF:000002">
    <property type="entry name" value="Threonine--tRNA ligase"/>
    <property type="match status" value="1"/>
</dbReference>
<dbReference type="Gene3D" id="3.30.930.10">
    <property type="entry name" value="Bira Bifunctional Protein, Domain 2"/>
    <property type="match status" value="1"/>
</dbReference>
<evidence type="ECO:0000313" key="16">
    <source>
        <dbReference type="EMBL" id="PDO11476.1"/>
    </source>
</evidence>
<dbReference type="InterPro" id="IPR002320">
    <property type="entry name" value="Thr-tRNA-ligase_IIa"/>
</dbReference>
<evidence type="ECO:0000259" key="15">
    <source>
        <dbReference type="PROSITE" id="PS51880"/>
    </source>
</evidence>
<proteinExistence type="inferred from homology"/>
<evidence type="ECO:0000259" key="14">
    <source>
        <dbReference type="PROSITE" id="PS50862"/>
    </source>
</evidence>
<evidence type="ECO:0000256" key="4">
    <source>
        <dbReference type="ARBA" id="ARBA00022598"/>
    </source>
</evidence>
<feature type="binding site" evidence="13">
    <location>
        <position position="390"/>
    </location>
    <ligand>
        <name>Zn(2+)</name>
        <dbReference type="ChEBI" id="CHEBI:29105"/>
        <note>catalytic</note>
    </ligand>
</feature>
<dbReference type="GO" id="GO:0140096">
    <property type="term" value="F:catalytic activity, acting on a protein"/>
    <property type="evidence" value="ECO:0007669"/>
    <property type="project" value="UniProtKB-ARBA"/>
</dbReference>
<dbReference type="InterPro" id="IPR004095">
    <property type="entry name" value="TGS"/>
</dbReference>
<dbReference type="InterPro" id="IPR045864">
    <property type="entry name" value="aa-tRNA-synth_II/BPL/LPL"/>
</dbReference>
<comment type="catalytic activity">
    <reaction evidence="12 13">
        <text>tRNA(Thr) + L-threonine + ATP = L-threonyl-tRNA(Thr) + AMP + diphosphate + H(+)</text>
        <dbReference type="Rhea" id="RHEA:24624"/>
        <dbReference type="Rhea" id="RHEA-COMP:9670"/>
        <dbReference type="Rhea" id="RHEA-COMP:9704"/>
        <dbReference type="ChEBI" id="CHEBI:15378"/>
        <dbReference type="ChEBI" id="CHEBI:30616"/>
        <dbReference type="ChEBI" id="CHEBI:33019"/>
        <dbReference type="ChEBI" id="CHEBI:57926"/>
        <dbReference type="ChEBI" id="CHEBI:78442"/>
        <dbReference type="ChEBI" id="CHEBI:78534"/>
        <dbReference type="ChEBI" id="CHEBI:456215"/>
        <dbReference type="EC" id="6.1.1.3"/>
    </reaction>
</comment>
<dbReference type="HAMAP" id="MF_00184">
    <property type="entry name" value="Thr_tRNA_synth"/>
    <property type="match status" value="1"/>
</dbReference>
<feature type="domain" description="TGS" evidence="15">
    <location>
        <begin position="1"/>
        <end position="63"/>
    </location>
</feature>
<dbReference type="SUPFAM" id="SSF55186">
    <property type="entry name" value="ThrRS/AlaRS common domain"/>
    <property type="match status" value="1"/>
</dbReference>
<evidence type="ECO:0000256" key="13">
    <source>
        <dbReference type="HAMAP-Rule" id="MF_00184"/>
    </source>
</evidence>
<feature type="binding site" evidence="13">
    <location>
        <position position="520"/>
    </location>
    <ligand>
        <name>Zn(2+)</name>
        <dbReference type="ChEBI" id="CHEBI:29105"/>
        <note>catalytic</note>
    </ligand>
</feature>
<dbReference type="InterPro" id="IPR012947">
    <property type="entry name" value="tRNA_SAD"/>
</dbReference>
<dbReference type="InterPro" id="IPR002314">
    <property type="entry name" value="aa-tRNA-synt_IIb"/>
</dbReference>
<keyword evidence="7 13" id="KW-0862">Zinc</keyword>
<evidence type="ECO:0000256" key="6">
    <source>
        <dbReference type="ARBA" id="ARBA00022741"/>
    </source>
</evidence>
<comment type="cofactor">
    <cofactor evidence="13">
        <name>Zn(2+)</name>
        <dbReference type="ChEBI" id="CHEBI:29105"/>
    </cofactor>
    <text evidence="13">Binds 1 zinc ion per subunit.</text>
</comment>
<dbReference type="Pfam" id="PF00587">
    <property type="entry name" value="tRNA-synt_2b"/>
    <property type="match status" value="1"/>
</dbReference>
<dbReference type="InterPro" id="IPR012676">
    <property type="entry name" value="TGS-like"/>
</dbReference>
<name>A0A2A6E3T2_9BACL</name>
<dbReference type="Gene3D" id="3.40.50.800">
    <property type="entry name" value="Anticodon-binding domain"/>
    <property type="match status" value="1"/>
</dbReference>
<dbReference type="InterPro" id="IPR006195">
    <property type="entry name" value="aa-tRNA-synth_II"/>
</dbReference>
<evidence type="ECO:0000256" key="7">
    <source>
        <dbReference type="ARBA" id="ARBA00022833"/>
    </source>
</evidence>
<feature type="domain" description="Aminoacyl-transfer RNA synthetases class-II family profile" evidence="14">
    <location>
        <begin position="276"/>
        <end position="543"/>
    </location>
</feature>
<evidence type="ECO:0000256" key="3">
    <source>
        <dbReference type="ARBA" id="ARBA00022555"/>
    </source>
</evidence>
<keyword evidence="4 13" id="KW-0436">Ligase</keyword>
<accession>A0A2A6E3T2</accession>
<dbReference type="InterPro" id="IPR012675">
    <property type="entry name" value="Beta-grasp_dom_sf"/>
</dbReference>
<dbReference type="NCBIfam" id="TIGR00418">
    <property type="entry name" value="thrS"/>
    <property type="match status" value="1"/>
</dbReference>
<dbReference type="FunFam" id="3.40.50.800:FF:000001">
    <property type="entry name" value="Threonine--tRNA ligase"/>
    <property type="match status" value="1"/>
</dbReference>
<evidence type="ECO:0000256" key="1">
    <source>
        <dbReference type="ARBA" id="ARBA00008226"/>
    </source>
</evidence>
<organism evidence="16 17">
    <name type="scientific">Candidatus Reconcilbacillus cellulovorans</name>
    <dbReference type="NCBI Taxonomy" id="1906605"/>
    <lineage>
        <taxon>Bacteria</taxon>
        <taxon>Bacillati</taxon>
        <taxon>Bacillota</taxon>
        <taxon>Bacilli</taxon>
        <taxon>Bacillales</taxon>
        <taxon>Paenibacillaceae</taxon>
        <taxon>Candidatus Reconcilbacillus</taxon>
    </lineage>
</organism>
<dbReference type="SMART" id="SM00863">
    <property type="entry name" value="tRNA_SAD"/>
    <property type="match status" value="1"/>
</dbReference>
<dbReference type="EMBL" id="MOXJ01000002">
    <property type="protein sequence ID" value="PDO11476.1"/>
    <property type="molecule type" value="Genomic_DNA"/>
</dbReference>
<dbReference type="InterPro" id="IPR033728">
    <property type="entry name" value="ThrRS_core"/>
</dbReference>
<dbReference type="GO" id="GO:0005524">
    <property type="term" value="F:ATP binding"/>
    <property type="evidence" value="ECO:0007669"/>
    <property type="project" value="UniProtKB-UniRule"/>
</dbReference>
<evidence type="ECO:0000256" key="12">
    <source>
        <dbReference type="ARBA" id="ARBA00049515"/>
    </source>
</evidence>
<dbReference type="Pfam" id="PF02824">
    <property type="entry name" value="TGS"/>
    <property type="match status" value="1"/>
</dbReference>
<dbReference type="GO" id="GO:0016740">
    <property type="term" value="F:transferase activity"/>
    <property type="evidence" value="ECO:0007669"/>
    <property type="project" value="UniProtKB-ARBA"/>
</dbReference>
<dbReference type="InterPro" id="IPR018163">
    <property type="entry name" value="Thr/Ala-tRNA-synth_IIc_edit"/>
</dbReference>
<evidence type="ECO:0000256" key="9">
    <source>
        <dbReference type="ARBA" id="ARBA00022884"/>
    </source>
</evidence>
<comment type="subcellular location">
    <subcellularLocation>
        <location evidence="13">Cytoplasm</location>
    </subcellularLocation>
</comment>
<keyword evidence="6 13" id="KW-0547">Nucleotide-binding</keyword>
<dbReference type="Gene3D" id="3.30.980.10">
    <property type="entry name" value="Threonyl-trna Synthetase, Chain A, domain 2"/>
    <property type="match status" value="1"/>
</dbReference>
<dbReference type="CDD" id="cd00860">
    <property type="entry name" value="ThrRS_anticodon"/>
    <property type="match status" value="1"/>
</dbReference>
<comment type="caution">
    <text evidence="13">Lacks conserved residue(s) required for the propagation of feature annotation.</text>
</comment>
<dbReference type="Pfam" id="PF07973">
    <property type="entry name" value="tRNA_SAD"/>
    <property type="match status" value="1"/>
</dbReference>
<dbReference type="PRINTS" id="PR01047">
    <property type="entry name" value="TRNASYNTHTHR"/>
</dbReference>
<dbReference type="GO" id="GO:0006435">
    <property type="term" value="P:threonyl-tRNA aminoacylation"/>
    <property type="evidence" value="ECO:0007669"/>
    <property type="project" value="UniProtKB-UniRule"/>
</dbReference>
<dbReference type="AlphaFoldDB" id="A0A2A6E3T2"/>
<dbReference type="PANTHER" id="PTHR11451">
    <property type="entry name" value="THREONINE-TRNA LIGASE"/>
    <property type="match status" value="1"/>
</dbReference>
<dbReference type="FunFam" id="3.10.20.30:FF:000005">
    <property type="entry name" value="Threonine--tRNA ligase"/>
    <property type="match status" value="1"/>
</dbReference>
<dbReference type="GO" id="GO:0046872">
    <property type="term" value="F:metal ion binding"/>
    <property type="evidence" value="ECO:0007669"/>
    <property type="project" value="UniProtKB-KW"/>
</dbReference>
<dbReference type="PANTHER" id="PTHR11451:SF56">
    <property type="entry name" value="THREONINE--TRNA LIGASE 1"/>
    <property type="match status" value="1"/>
</dbReference>
<dbReference type="PROSITE" id="PS51880">
    <property type="entry name" value="TGS"/>
    <property type="match status" value="1"/>
</dbReference>
<dbReference type="InterPro" id="IPR004154">
    <property type="entry name" value="Anticodon-bd"/>
</dbReference>
<dbReference type="Gene3D" id="3.10.20.30">
    <property type="match status" value="1"/>
</dbReference>
<keyword evidence="10 13" id="KW-0648">Protein biosynthesis</keyword>
<evidence type="ECO:0000256" key="11">
    <source>
        <dbReference type="ARBA" id="ARBA00023146"/>
    </source>
</evidence>
<evidence type="ECO:0000256" key="8">
    <source>
        <dbReference type="ARBA" id="ARBA00022840"/>
    </source>
</evidence>
<dbReference type="PROSITE" id="PS50862">
    <property type="entry name" value="AA_TRNA_LIGASE_II"/>
    <property type="match status" value="1"/>
</dbReference>
<dbReference type="InterPro" id="IPR047246">
    <property type="entry name" value="ThrRS_anticodon"/>
</dbReference>
<keyword evidence="8 13" id="KW-0067">ATP-binding</keyword>
<feature type="binding site" evidence="13">
    <location>
        <position position="339"/>
    </location>
    <ligand>
        <name>Zn(2+)</name>
        <dbReference type="ChEBI" id="CHEBI:29105"/>
        <note>catalytic</note>
    </ligand>
</feature>
<comment type="caution">
    <text evidence="16">The sequence shown here is derived from an EMBL/GenBank/DDBJ whole genome shotgun (WGS) entry which is preliminary data.</text>
</comment>
<dbReference type="GO" id="GO:0005737">
    <property type="term" value="C:cytoplasm"/>
    <property type="evidence" value="ECO:0007669"/>
    <property type="project" value="UniProtKB-SubCell"/>
</dbReference>